<dbReference type="EMBL" id="BMFH01000002">
    <property type="protein sequence ID" value="GGD56407.1"/>
    <property type="molecule type" value="Genomic_DNA"/>
</dbReference>
<dbReference type="Pfam" id="PF01915">
    <property type="entry name" value="Glyco_hydro_3_C"/>
    <property type="match status" value="1"/>
</dbReference>
<comment type="similarity">
    <text evidence="2">Belongs to the glycosyl hydrolase 3 family.</text>
</comment>
<evidence type="ECO:0000256" key="5">
    <source>
        <dbReference type="ARBA" id="ARBA00022801"/>
    </source>
</evidence>
<dbReference type="PANTHER" id="PTHR30620">
    <property type="entry name" value="PERIPLASMIC BETA-GLUCOSIDASE-RELATED"/>
    <property type="match status" value="1"/>
</dbReference>
<sequence>MKNQMVIAIILSLVLSACGPKYTEEKKDTYILIKNEDGAQLGYSPESGVKVLDQDGYAFKDLNKNDTLDAYEDWRLPAEERAKDLASRMSLEQIAGLMLYSAHQAIPAVSGGYFGGTYNGKPFEESGAAPSDLNDAQLKFLTEDHLRHVLITGVSSPEDAALWNNKAQAFVEKMGLGIPVNTSSDPRHGADSYAEFNAGAGGEISMWPGTLGIAASFDPGLMQRFGEIASKEYRALGVATALSPQIDLGTEPRWSRFDGTMGEDPDLATDLARAYVDGFQSSDDGGWGFQSVNAMVKHWPGGGPEEGGRDGHFGYGAYAVYPGKNLSDQIKPFVEGVFKLEGDTGMASAVMPYYTISYGQDTKYGENVGNGYSKYLIEDVLRGEYNYDGVVCTDWGITRDVSAVDRFEGKPWGVEELSVAERHYKVIMAGVDQFGGNNDKGPVLEAYAMGVREHGEEFMRKRFERSAVRLLKNTFRVGLFENPYLDVEETKKIVGNPEFMEEGYQAQLRSVIMLKNHGNTLPLKKKQKVYAPQRYIAPSTNWFGMQQPEKTVDPFNLEVVKDYFEIVDSPQEADFALVGIESPNGGVGYDRIDLEKGGNGYVPISLQYGQYTASEARDVSIAGGSPLENSTDRAYKDKSFTAYNISDMALVNKTKEQMGEKPVVVVVKVANPMVFSEIEKSASGILAHMGVQDQVLMDLISGVAEPSALLPFQMPADMATVEKQFEDLPRDMVPYTDEDGNQYDFAFGLNWEGVIDDERVAKYK</sequence>
<dbReference type="SUPFAM" id="SSF51445">
    <property type="entry name" value="(Trans)glycosidases"/>
    <property type="match status" value="1"/>
</dbReference>
<name>A0ABQ1R6L0_9FLAO</name>
<dbReference type="PROSITE" id="PS51257">
    <property type="entry name" value="PROKAR_LIPOPROTEIN"/>
    <property type="match status" value="1"/>
</dbReference>
<dbReference type="InterPro" id="IPR002772">
    <property type="entry name" value="Glyco_hydro_3_C"/>
</dbReference>
<evidence type="ECO:0000313" key="9">
    <source>
        <dbReference type="EMBL" id="GGD56407.1"/>
    </source>
</evidence>
<dbReference type="InterPro" id="IPR017853">
    <property type="entry name" value="GH"/>
</dbReference>
<dbReference type="InterPro" id="IPR036881">
    <property type="entry name" value="Glyco_hydro_3_C_sf"/>
</dbReference>
<dbReference type="EC" id="3.2.1.21" evidence="3"/>
<dbReference type="SUPFAM" id="SSF52279">
    <property type="entry name" value="Beta-D-glucan exohydrolase, C-terminal domain"/>
    <property type="match status" value="1"/>
</dbReference>
<dbReference type="Gene3D" id="3.40.50.1700">
    <property type="entry name" value="Glycoside hydrolase family 3 C-terminal domain"/>
    <property type="match status" value="1"/>
</dbReference>
<comment type="catalytic activity">
    <reaction evidence="1">
        <text>Hydrolysis of terminal, non-reducing beta-D-glucosyl residues with release of beta-D-glucose.</text>
        <dbReference type="EC" id="3.2.1.21"/>
    </reaction>
</comment>
<evidence type="ECO:0000256" key="6">
    <source>
        <dbReference type="ARBA" id="ARBA00023295"/>
    </source>
</evidence>
<feature type="domain" description="Glycoside hydrolase family 3 N-terminal" evidence="7">
    <location>
        <begin position="134"/>
        <end position="434"/>
    </location>
</feature>
<dbReference type="Gene3D" id="3.20.20.300">
    <property type="entry name" value="Glycoside hydrolase, family 3, N-terminal domain"/>
    <property type="match status" value="1"/>
</dbReference>
<dbReference type="PANTHER" id="PTHR30620:SF16">
    <property type="entry name" value="LYSOSOMAL BETA GLUCOSIDASE"/>
    <property type="match status" value="1"/>
</dbReference>
<evidence type="ECO:0000256" key="2">
    <source>
        <dbReference type="ARBA" id="ARBA00005336"/>
    </source>
</evidence>
<evidence type="ECO:0000259" key="8">
    <source>
        <dbReference type="Pfam" id="PF01915"/>
    </source>
</evidence>
<dbReference type="InterPro" id="IPR001764">
    <property type="entry name" value="Glyco_hydro_3_N"/>
</dbReference>
<dbReference type="PRINTS" id="PR00133">
    <property type="entry name" value="GLHYDRLASE3"/>
</dbReference>
<evidence type="ECO:0000259" key="7">
    <source>
        <dbReference type="Pfam" id="PF00933"/>
    </source>
</evidence>
<comment type="caution">
    <text evidence="9">The sequence shown here is derived from an EMBL/GenBank/DDBJ whole genome shotgun (WGS) entry which is preliminary data.</text>
</comment>
<dbReference type="Proteomes" id="UP000625780">
    <property type="component" value="Unassembled WGS sequence"/>
</dbReference>
<evidence type="ECO:0000256" key="3">
    <source>
        <dbReference type="ARBA" id="ARBA00012744"/>
    </source>
</evidence>
<reference evidence="10" key="1">
    <citation type="journal article" date="2019" name="Int. J. Syst. Evol. Microbiol.">
        <title>The Global Catalogue of Microorganisms (GCM) 10K type strain sequencing project: providing services to taxonomists for standard genome sequencing and annotation.</title>
        <authorList>
            <consortium name="The Broad Institute Genomics Platform"/>
            <consortium name="The Broad Institute Genome Sequencing Center for Infectious Disease"/>
            <person name="Wu L."/>
            <person name="Ma J."/>
        </authorList>
    </citation>
    <scope>NUCLEOTIDE SEQUENCE [LARGE SCALE GENOMIC DNA]</scope>
    <source>
        <strain evidence="10">CGMCC 1.12606</strain>
    </source>
</reference>
<dbReference type="RefSeq" id="WP_188370986.1">
    <property type="nucleotide sequence ID" value="NZ_BMFH01000002.1"/>
</dbReference>
<keyword evidence="6" id="KW-0326">Glycosidase</keyword>
<feature type="domain" description="Glycoside hydrolase family 3 C-terminal" evidence="8">
    <location>
        <begin position="511"/>
        <end position="750"/>
    </location>
</feature>
<evidence type="ECO:0000256" key="4">
    <source>
        <dbReference type="ARBA" id="ARBA00022729"/>
    </source>
</evidence>
<organism evidence="9 10">
    <name type="scientific">Muriicola marianensis</name>
    <dbReference type="NCBI Taxonomy" id="1324801"/>
    <lineage>
        <taxon>Bacteria</taxon>
        <taxon>Pseudomonadati</taxon>
        <taxon>Bacteroidota</taxon>
        <taxon>Flavobacteriia</taxon>
        <taxon>Flavobacteriales</taxon>
        <taxon>Flavobacteriaceae</taxon>
        <taxon>Muriicola</taxon>
    </lineage>
</organism>
<dbReference type="InterPro" id="IPR036962">
    <property type="entry name" value="Glyco_hydro_3_N_sf"/>
</dbReference>
<evidence type="ECO:0000313" key="10">
    <source>
        <dbReference type="Proteomes" id="UP000625780"/>
    </source>
</evidence>
<keyword evidence="4" id="KW-0732">Signal</keyword>
<keyword evidence="5" id="KW-0378">Hydrolase</keyword>
<dbReference type="InterPro" id="IPR051915">
    <property type="entry name" value="Cellulose_Degrad_GH3"/>
</dbReference>
<proteinExistence type="inferred from homology"/>
<keyword evidence="10" id="KW-1185">Reference proteome</keyword>
<evidence type="ECO:0000256" key="1">
    <source>
        <dbReference type="ARBA" id="ARBA00000448"/>
    </source>
</evidence>
<protein>
    <recommendedName>
        <fullName evidence="3">beta-glucosidase</fullName>
        <ecNumber evidence="3">3.2.1.21</ecNumber>
    </recommendedName>
</protein>
<gene>
    <name evidence="9" type="ORF">GCM10011361_23690</name>
</gene>
<dbReference type="Pfam" id="PF00933">
    <property type="entry name" value="Glyco_hydro_3"/>
    <property type="match status" value="1"/>
</dbReference>
<accession>A0ABQ1R6L0</accession>